<accession>A0A433MJC4</accession>
<name>A0A433MJC4_9BURK</name>
<keyword evidence="1" id="KW-0472">Membrane</keyword>
<evidence type="ECO:0000313" key="3">
    <source>
        <dbReference type="EMBL" id="RUR67744.1"/>
    </source>
</evidence>
<comment type="caution">
    <text evidence="3">The sequence shown here is derived from an EMBL/GenBank/DDBJ whole genome shotgun (WGS) entry which is preliminary data.</text>
</comment>
<dbReference type="Proteomes" id="UP000524450">
    <property type="component" value="Unassembled WGS sequence"/>
</dbReference>
<dbReference type="EMBL" id="RXFT01000004">
    <property type="protein sequence ID" value="RUR67744.1"/>
    <property type="molecule type" value="Genomic_DNA"/>
</dbReference>
<dbReference type="AlphaFoldDB" id="A0A433MJC4"/>
<feature type="transmembrane region" description="Helical" evidence="1">
    <location>
        <begin position="39"/>
        <end position="61"/>
    </location>
</feature>
<sequence length="105" mass="11157">MKPSWRLGSHIALWAIASPLVEMLAGFIGTKAFSALGAFAPTLTLVLEGAILLGWAVWIYWRHVPGAPTAGRRIAYAIAFGCVLLAAGYAALWAAWMLATLLFGA</sequence>
<dbReference type="EMBL" id="JACIFZ010000002">
    <property type="protein sequence ID" value="MBB4220956.1"/>
    <property type="molecule type" value="Genomic_DNA"/>
</dbReference>
<proteinExistence type="predicted"/>
<evidence type="ECO:0000256" key="1">
    <source>
        <dbReference type="SAM" id="Phobius"/>
    </source>
</evidence>
<organism evidence="3 4">
    <name type="scientific">Variovorax guangxiensis</name>
    <dbReference type="NCBI Taxonomy" id="1775474"/>
    <lineage>
        <taxon>Bacteria</taxon>
        <taxon>Pseudomonadati</taxon>
        <taxon>Pseudomonadota</taxon>
        <taxon>Betaproteobacteria</taxon>
        <taxon>Burkholderiales</taxon>
        <taxon>Comamonadaceae</taxon>
        <taxon>Variovorax</taxon>
    </lineage>
</organism>
<evidence type="ECO:0000313" key="2">
    <source>
        <dbReference type="EMBL" id="MBB4220956.1"/>
    </source>
</evidence>
<dbReference type="Proteomes" id="UP000281118">
    <property type="component" value="Unassembled WGS sequence"/>
</dbReference>
<gene>
    <name evidence="3" type="ORF">EJP67_11830</name>
    <name evidence="2" type="ORF">GGD71_001716</name>
</gene>
<dbReference type="OrthoDB" id="8859644at2"/>
<protein>
    <submittedName>
        <fullName evidence="3">Uncharacterized protein</fullName>
    </submittedName>
</protein>
<evidence type="ECO:0000313" key="4">
    <source>
        <dbReference type="Proteomes" id="UP000281118"/>
    </source>
</evidence>
<reference evidence="3 4" key="1">
    <citation type="submission" date="2018-12" db="EMBL/GenBank/DDBJ databases">
        <title>The genome sequences of Variovorax guangxiensis DSM 27352.</title>
        <authorList>
            <person name="Gao J."/>
            <person name="Sun J."/>
        </authorList>
    </citation>
    <scope>NUCLEOTIDE SEQUENCE [LARGE SCALE GENOMIC DNA]</scope>
    <source>
        <strain evidence="3 4">DSM 27352</strain>
    </source>
</reference>
<keyword evidence="1" id="KW-1133">Transmembrane helix</keyword>
<dbReference type="RefSeq" id="WP_126021902.1">
    <property type="nucleotide sequence ID" value="NZ_JACIFZ010000002.1"/>
</dbReference>
<evidence type="ECO:0000313" key="5">
    <source>
        <dbReference type="Proteomes" id="UP000524450"/>
    </source>
</evidence>
<reference evidence="2 5" key="2">
    <citation type="submission" date="2020-08" db="EMBL/GenBank/DDBJ databases">
        <title>Genomic Encyclopedia of Type Strains, Phase IV (KMG-V): Genome sequencing to study the core and pangenomes of soil and plant-associated prokaryotes.</title>
        <authorList>
            <person name="Whitman W."/>
        </authorList>
    </citation>
    <scope>NUCLEOTIDE SEQUENCE [LARGE SCALE GENOMIC DNA]</scope>
    <source>
        <strain evidence="2 5">34/80</strain>
    </source>
</reference>
<keyword evidence="1" id="KW-0812">Transmembrane</keyword>
<feature type="transmembrane region" description="Helical" evidence="1">
    <location>
        <begin position="73"/>
        <end position="96"/>
    </location>
</feature>
<feature type="transmembrane region" description="Helical" evidence="1">
    <location>
        <begin position="12"/>
        <end position="33"/>
    </location>
</feature>